<dbReference type="EMBL" id="VOIH02000008">
    <property type="protein sequence ID" value="KAF3438834.1"/>
    <property type="molecule type" value="Genomic_DNA"/>
</dbReference>
<evidence type="ECO:0000313" key="2">
    <source>
        <dbReference type="EMBL" id="KAF3440209.1"/>
    </source>
</evidence>
<dbReference type="Proteomes" id="UP000796880">
    <property type="component" value="Unassembled WGS sequence"/>
</dbReference>
<organism evidence="1 3">
    <name type="scientific">Rhamnella rubrinervis</name>
    <dbReference type="NCBI Taxonomy" id="2594499"/>
    <lineage>
        <taxon>Eukaryota</taxon>
        <taxon>Viridiplantae</taxon>
        <taxon>Streptophyta</taxon>
        <taxon>Embryophyta</taxon>
        <taxon>Tracheophyta</taxon>
        <taxon>Spermatophyta</taxon>
        <taxon>Magnoliopsida</taxon>
        <taxon>eudicotyledons</taxon>
        <taxon>Gunneridae</taxon>
        <taxon>Pentapetalae</taxon>
        <taxon>rosids</taxon>
        <taxon>fabids</taxon>
        <taxon>Rosales</taxon>
        <taxon>Rhamnaceae</taxon>
        <taxon>rhamnoid group</taxon>
        <taxon>Rhamneae</taxon>
        <taxon>Rhamnella</taxon>
    </lineage>
</organism>
<evidence type="ECO:0000313" key="1">
    <source>
        <dbReference type="EMBL" id="KAF3438834.1"/>
    </source>
</evidence>
<dbReference type="AlphaFoldDB" id="A0A8K0GUI5"/>
<reference evidence="1" key="1">
    <citation type="submission" date="2020-03" db="EMBL/GenBank/DDBJ databases">
        <title>A high-quality chromosome-level genome assembly of a woody plant with both climbing and erect habits, Rhamnella rubrinervis.</title>
        <authorList>
            <person name="Lu Z."/>
            <person name="Yang Y."/>
            <person name="Zhu X."/>
            <person name="Sun Y."/>
        </authorList>
    </citation>
    <scope>NUCLEOTIDE SEQUENCE</scope>
    <source>
        <strain evidence="1">BYM</strain>
        <tissue evidence="1">Leaf</tissue>
    </source>
</reference>
<keyword evidence="3" id="KW-1185">Reference proteome</keyword>
<gene>
    <name evidence="1" type="ORF">FNV43_RR17109</name>
    <name evidence="2" type="ORF">FNV43_RR18492</name>
</gene>
<proteinExistence type="predicted"/>
<accession>A0A8K0GUI5</accession>
<name>A0A8K0GUI5_9ROSA</name>
<protein>
    <submittedName>
        <fullName evidence="1">Uncharacterized protein</fullName>
    </submittedName>
</protein>
<sequence>MRRVAATAQCSGISDCTHPNAATFLPTNFNHKKNIDNDFQELSIIYKNGKFKRKARALKWNRGGWKYLGMEKRERRELRLGERNAERGMEEIDGEARNDEEEGALMAVEITDLNSDPERQAIFLAAAL</sequence>
<comment type="caution">
    <text evidence="1">The sequence shown here is derived from an EMBL/GenBank/DDBJ whole genome shotgun (WGS) entry which is preliminary data.</text>
</comment>
<dbReference type="EMBL" id="VOIH02000008">
    <property type="protein sequence ID" value="KAF3440209.1"/>
    <property type="molecule type" value="Genomic_DNA"/>
</dbReference>
<evidence type="ECO:0000313" key="3">
    <source>
        <dbReference type="Proteomes" id="UP000796880"/>
    </source>
</evidence>